<accession>A0AAN7EJ59</accession>
<organism evidence="2 3">
    <name type="scientific">Quercus rubra</name>
    <name type="common">Northern red oak</name>
    <name type="synonym">Quercus borealis</name>
    <dbReference type="NCBI Taxonomy" id="3512"/>
    <lineage>
        <taxon>Eukaryota</taxon>
        <taxon>Viridiplantae</taxon>
        <taxon>Streptophyta</taxon>
        <taxon>Embryophyta</taxon>
        <taxon>Tracheophyta</taxon>
        <taxon>Spermatophyta</taxon>
        <taxon>Magnoliopsida</taxon>
        <taxon>eudicotyledons</taxon>
        <taxon>Gunneridae</taxon>
        <taxon>Pentapetalae</taxon>
        <taxon>rosids</taxon>
        <taxon>fabids</taxon>
        <taxon>Fagales</taxon>
        <taxon>Fagaceae</taxon>
        <taxon>Quercus</taxon>
    </lineage>
</organism>
<comment type="caution">
    <text evidence="2">The sequence shown here is derived from an EMBL/GenBank/DDBJ whole genome shotgun (WGS) entry which is preliminary data.</text>
</comment>
<protein>
    <submittedName>
        <fullName evidence="2">Uncharacterized protein</fullName>
    </submittedName>
</protein>
<feature type="region of interest" description="Disordered" evidence="1">
    <location>
        <begin position="1"/>
        <end position="47"/>
    </location>
</feature>
<proteinExistence type="predicted"/>
<evidence type="ECO:0000313" key="2">
    <source>
        <dbReference type="EMBL" id="KAK4572648.1"/>
    </source>
</evidence>
<feature type="compositionally biased region" description="Low complexity" evidence="1">
    <location>
        <begin position="83"/>
        <end position="99"/>
    </location>
</feature>
<feature type="compositionally biased region" description="Basic and acidic residues" evidence="1">
    <location>
        <begin position="17"/>
        <end position="41"/>
    </location>
</feature>
<dbReference type="AlphaFoldDB" id="A0AAN7EJ59"/>
<feature type="region of interest" description="Disordered" evidence="1">
    <location>
        <begin position="83"/>
        <end position="113"/>
    </location>
</feature>
<gene>
    <name evidence="2" type="ORF">RGQ29_030893</name>
</gene>
<sequence length="113" mass="12269">MELNQSEGIVKAKRPMTKPEKVVEMNSDDQKAIRAKKESRFTPKSGSTVIPAKRRLVKTMMLDSIVKSIATLLRSLCSSASEAPKAALSEKSSSSSKLVPLPPPNSSNSKLQE</sequence>
<reference evidence="2 3" key="1">
    <citation type="journal article" date="2023" name="G3 (Bethesda)">
        <title>A haplotype-resolved chromosome-scale genome for Quercus rubra L. provides insights into the genetics of adaptive traits for red oak species.</title>
        <authorList>
            <person name="Kapoor B."/>
            <person name="Jenkins J."/>
            <person name="Schmutz J."/>
            <person name="Zhebentyayeva T."/>
            <person name="Kuelheim C."/>
            <person name="Coggeshall M."/>
            <person name="Heim C."/>
            <person name="Lasky J.R."/>
            <person name="Leites L."/>
            <person name="Islam-Faridi N."/>
            <person name="Romero-Severson J."/>
            <person name="DeLeo V.L."/>
            <person name="Lucas S.M."/>
            <person name="Lazic D."/>
            <person name="Gailing O."/>
            <person name="Carlson J."/>
            <person name="Staton M."/>
        </authorList>
    </citation>
    <scope>NUCLEOTIDE SEQUENCE [LARGE SCALE GENOMIC DNA]</scope>
    <source>
        <strain evidence="2">Pseudo-F2</strain>
    </source>
</reference>
<keyword evidence="3" id="KW-1185">Reference proteome</keyword>
<evidence type="ECO:0000313" key="3">
    <source>
        <dbReference type="Proteomes" id="UP001324115"/>
    </source>
</evidence>
<name>A0AAN7EJ59_QUERU</name>
<evidence type="ECO:0000256" key="1">
    <source>
        <dbReference type="SAM" id="MobiDB-lite"/>
    </source>
</evidence>
<dbReference type="Proteomes" id="UP001324115">
    <property type="component" value="Unassembled WGS sequence"/>
</dbReference>
<dbReference type="EMBL" id="JAXUIC010000009">
    <property type="protein sequence ID" value="KAK4572648.1"/>
    <property type="molecule type" value="Genomic_DNA"/>
</dbReference>